<dbReference type="EMBL" id="JAAXPG010000002">
    <property type="protein sequence ID" value="NKY96582.1"/>
    <property type="molecule type" value="Genomic_DNA"/>
</dbReference>
<evidence type="ECO:0000259" key="3">
    <source>
        <dbReference type="Pfam" id="PF13340"/>
    </source>
</evidence>
<dbReference type="Pfam" id="PF13340">
    <property type="entry name" value="DUF4096"/>
    <property type="match status" value="1"/>
</dbReference>
<dbReference type="GO" id="GO:0006313">
    <property type="term" value="P:DNA transposition"/>
    <property type="evidence" value="ECO:0007669"/>
    <property type="project" value="InterPro"/>
</dbReference>
<name>A0A7X6MAY0_9ACTN</name>
<dbReference type="Pfam" id="PF01609">
    <property type="entry name" value="DDE_Tnp_1"/>
    <property type="match status" value="1"/>
</dbReference>
<evidence type="ECO:0000313" key="5">
    <source>
        <dbReference type="EMBL" id="NKY96673.1"/>
    </source>
</evidence>
<dbReference type="Proteomes" id="UP000553209">
    <property type="component" value="Unassembled WGS sequence"/>
</dbReference>
<accession>A0A7X6MAY0</accession>
<dbReference type="PANTHER" id="PTHR30007">
    <property type="entry name" value="PHP DOMAIN PROTEIN"/>
    <property type="match status" value="1"/>
</dbReference>
<proteinExistence type="predicted"/>
<evidence type="ECO:0000313" key="6">
    <source>
        <dbReference type="Proteomes" id="UP000553209"/>
    </source>
</evidence>
<dbReference type="PANTHER" id="PTHR30007:SF1">
    <property type="entry name" value="BLR1914 PROTEIN"/>
    <property type="match status" value="1"/>
</dbReference>
<evidence type="ECO:0000259" key="2">
    <source>
        <dbReference type="Pfam" id="PF01609"/>
    </source>
</evidence>
<organism evidence="5 6">
    <name type="scientific">Nocardiopsis alborubida</name>
    <dbReference type="NCBI Taxonomy" id="146802"/>
    <lineage>
        <taxon>Bacteria</taxon>
        <taxon>Bacillati</taxon>
        <taxon>Actinomycetota</taxon>
        <taxon>Actinomycetes</taxon>
        <taxon>Streptosporangiales</taxon>
        <taxon>Nocardiopsidaceae</taxon>
        <taxon>Nocardiopsis</taxon>
    </lineage>
</organism>
<dbReference type="NCBIfam" id="NF033580">
    <property type="entry name" value="transpos_IS5_3"/>
    <property type="match status" value="1"/>
</dbReference>
<gene>
    <name evidence="4" type="ORF">HGB44_02680</name>
    <name evidence="5" type="ORF">HGB44_03145</name>
</gene>
<protein>
    <submittedName>
        <fullName evidence="5">IS5 family transposase</fullName>
    </submittedName>
</protein>
<comment type="caution">
    <text evidence="5">The sequence shown here is derived from an EMBL/GenBank/DDBJ whole genome shotgun (WGS) entry which is preliminary data.</text>
</comment>
<sequence length="265" mass="29898">MSDVLPDGLWEIVQPLLPPAPRTGRPRADQRAVLTTVLFVQASGCSWEKADGLFGVTRATAHRWFQTWTEMGLWPTIHRTILDELGRRALLDWSRATVDSQSIRAKRGGESTGPNPTDRGKPGSKLHLLCDNQGLPLTCAVSAANVNDIEALKPLVRGVPAVRSRRGPRRRRPAKLHGDKAYHSRDQRRWLRERGIGVRLARPGIESSQRLGRHRYKVERSIAWLGSYRRLNVRWERKASTFLAMLGIACILICYKHLAKHADGF</sequence>
<evidence type="ECO:0000313" key="4">
    <source>
        <dbReference type="EMBL" id="NKY96582.1"/>
    </source>
</evidence>
<evidence type="ECO:0000256" key="1">
    <source>
        <dbReference type="SAM" id="MobiDB-lite"/>
    </source>
</evidence>
<reference evidence="5 6" key="1">
    <citation type="submission" date="2020-04" db="EMBL/GenBank/DDBJ databases">
        <title>MicrobeNet Type strains.</title>
        <authorList>
            <person name="Nicholson A.C."/>
        </authorList>
    </citation>
    <scope>NUCLEOTIDE SEQUENCE [LARGE SCALE GENOMIC DNA]</scope>
    <source>
        <strain evidence="5 6">ATCC 23612</strain>
    </source>
</reference>
<dbReference type="EMBL" id="JAAXPG010000002">
    <property type="protein sequence ID" value="NKY96673.1"/>
    <property type="molecule type" value="Genomic_DNA"/>
</dbReference>
<dbReference type="InterPro" id="IPR002559">
    <property type="entry name" value="Transposase_11"/>
</dbReference>
<feature type="domain" description="Insertion element IS402-like" evidence="3">
    <location>
        <begin position="5"/>
        <end position="78"/>
    </location>
</feature>
<keyword evidence="6" id="KW-1185">Reference proteome</keyword>
<feature type="domain" description="Transposase IS4-like" evidence="2">
    <location>
        <begin position="98"/>
        <end position="253"/>
    </location>
</feature>
<dbReference type="AlphaFoldDB" id="A0A7X6MAY0"/>
<dbReference type="GO" id="GO:0003677">
    <property type="term" value="F:DNA binding"/>
    <property type="evidence" value="ECO:0007669"/>
    <property type="project" value="InterPro"/>
</dbReference>
<feature type="region of interest" description="Disordered" evidence="1">
    <location>
        <begin position="102"/>
        <end position="122"/>
    </location>
</feature>
<dbReference type="GO" id="GO:0004803">
    <property type="term" value="F:transposase activity"/>
    <property type="evidence" value="ECO:0007669"/>
    <property type="project" value="InterPro"/>
</dbReference>
<dbReference type="InterPro" id="IPR025161">
    <property type="entry name" value="IS402-like_dom"/>
</dbReference>